<feature type="region of interest" description="Disordered" evidence="1">
    <location>
        <begin position="1"/>
        <end position="69"/>
    </location>
</feature>
<dbReference type="OrthoDB" id="5193992at2"/>
<keyword evidence="3" id="KW-1185">Reference proteome</keyword>
<dbReference type="Proteomes" id="UP000245469">
    <property type="component" value="Unassembled WGS sequence"/>
</dbReference>
<dbReference type="AlphaFoldDB" id="A0A315ZNA7"/>
<gene>
    <name evidence="2" type="ORF">BXY45_14616</name>
</gene>
<dbReference type="EMBL" id="QGDQ01000046">
    <property type="protein sequence ID" value="PWJ46490.1"/>
    <property type="molecule type" value="Genomic_DNA"/>
</dbReference>
<comment type="caution">
    <text evidence="2">The sequence shown here is derived from an EMBL/GenBank/DDBJ whole genome shotgun (WGS) entry which is preliminary data.</text>
</comment>
<dbReference type="RefSeq" id="WP_146211327.1">
    <property type="nucleotide sequence ID" value="NZ_QGDQ01000046.1"/>
</dbReference>
<evidence type="ECO:0000313" key="2">
    <source>
        <dbReference type="EMBL" id="PWJ46490.1"/>
    </source>
</evidence>
<proteinExistence type="predicted"/>
<evidence type="ECO:0000313" key="3">
    <source>
        <dbReference type="Proteomes" id="UP000245469"/>
    </source>
</evidence>
<organism evidence="2 3">
    <name type="scientific">Quadrisphaera granulorum</name>
    <dbReference type="NCBI Taxonomy" id="317664"/>
    <lineage>
        <taxon>Bacteria</taxon>
        <taxon>Bacillati</taxon>
        <taxon>Actinomycetota</taxon>
        <taxon>Actinomycetes</taxon>
        <taxon>Kineosporiales</taxon>
        <taxon>Kineosporiaceae</taxon>
        <taxon>Quadrisphaera</taxon>
    </lineage>
</organism>
<name>A0A315ZNA7_9ACTN</name>
<evidence type="ECO:0000256" key="1">
    <source>
        <dbReference type="SAM" id="MobiDB-lite"/>
    </source>
</evidence>
<accession>A0A315ZNA7</accession>
<sequence>MSSDPDQRAAADPFGVAADLDASEDDPSPAAAAELPGHGVDEVVDETADGRHGPVQEPSVGSPAQDHPA</sequence>
<protein>
    <submittedName>
        <fullName evidence="2">Uncharacterized protein</fullName>
    </submittedName>
</protein>
<reference evidence="2 3" key="1">
    <citation type="submission" date="2018-03" db="EMBL/GenBank/DDBJ databases">
        <title>Genomic Encyclopedia of Archaeal and Bacterial Type Strains, Phase II (KMG-II): from individual species to whole genera.</title>
        <authorList>
            <person name="Goeker M."/>
        </authorList>
    </citation>
    <scope>NUCLEOTIDE SEQUENCE [LARGE SCALE GENOMIC DNA]</scope>
    <source>
        <strain evidence="2 3">DSM 44889</strain>
    </source>
</reference>